<comment type="caution">
    <text evidence="1">The sequence shown here is derived from an EMBL/GenBank/DDBJ whole genome shotgun (WGS) entry which is preliminary data.</text>
</comment>
<dbReference type="AlphaFoldDB" id="A0A9N8EHD1"/>
<reference evidence="1" key="1">
    <citation type="submission" date="2020-06" db="EMBL/GenBank/DDBJ databases">
        <authorList>
            <consortium name="Plant Systems Biology data submission"/>
        </authorList>
    </citation>
    <scope>NUCLEOTIDE SEQUENCE</scope>
    <source>
        <strain evidence="1">D6</strain>
    </source>
</reference>
<accession>A0A9N8EHD1</accession>
<keyword evidence="2" id="KW-1185">Reference proteome</keyword>
<gene>
    <name evidence="1" type="ORF">SEMRO_939_G222480.1</name>
</gene>
<evidence type="ECO:0000313" key="1">
    <source>
        <dbReference type="EMBL" id="CAB9518495.1"/>
    </source>
</evidence>
<dbReference type="Proteomes" id="UP001153069">
    <property type="component" value="Unassembled WGS sequence"/>
</dbReference>
<dbReference type="InterPro" id="IPR032675">
    <property type="entry name" value="LRR_dom_sf"/>
</dbReference>
<evidence type="ECO:0000313" key="2">
    <source>
        <dbReference type="Proteomes" id="UP001153069"/>
    </source>
</evidence>
<protein>
    <submittedName>
        <fullName evidence="1">Uncharacterized protein</fullName>
    </submittedName>
</protein>
<dbReference type="Gene3D" id="3.80.10.10">
    <property type="entry name" value="Ribonuclease Inhibitor"/>
    <property type="match status" value="1"/>
</dbReference>
<name>A0A9N8EHD1_9STRA</name>
<sequence length="399" mass="45546">MMTSLEVKHYGRGEDCYIIVHGSNNNASGREIASKSEIERLLIDLQDTLEYLKLDKLPAAGTLDFARISQCHRLKDVSLNGKHSPAFVDSFLQALSELPCLRRLFMRISVVPDHNNVNNNVRDVRGPPRRRRRPVELPNLARVLTDSPVLETFQLELGGPCRLVNAQEDMYEILIANTTAVTSFSFVDHTTSYNNDSGTSITPDLLARVVQENTTLQQFMTSFNSQRDMSDSEGNNWFAPIADALQHNHSLKRLEMMYGSPYDIQLLESLLATLQTTNTTLQCFQLYSWYDVRNGFVKGVKHETMTLRDALELRRKVRFLTDLNRLGRGRIIQASNNNEPLSLQQWMAAMIVEEQTPSEPPNPYGVYYNHKRLSMTFYLAQQHPFLILPRHLGGMVPLF</sequence>
<proteinExistence type="predicted"/>
<dbReference type="EMBL" id="CAICTM010000937">
    <property type="protein sequence ID" value="CAB9518495.1"/>
    <property type="molecule type" value="Genomic_DNA"/>
</dbReference>
<organism evidence="1 2">
    <name type="scientific">Seminavis robusta</name>
    <dbReference type="NCBI Taxonomy" id="568900"/>
    <lineage>
        <taxon>Eukaryota</taxon>
        <taxon>Sar</taxon>
        <taxon>Stramenopiles</taxon>
        <taxon>Ochrophyta</taxon>
        <taxon>Bacillariophyta</taxon>
        <taxon>Bacillariophyceae</taxon>
        <taxon>Bacillariophycidae</taxon>
        <taxon>Naviculales</taxon>
        <taxon>Naviculaceae</taxon>
        <taxon>Seminavis</taxon>
    </lineage>
</organism>